<dbReference type="EMBL" id="UINC01116068">
    <property type="protein sequence ID" value="SVC87554.1"/>
    <property type="molecule type" value="Genomic_DNA"/>
</dbReference>
<gene>
    <name evidence="1" type="ORF">METZ01_LOCUS340408</name>
</gene>
<proteinExistence type="predicted"/>
<name>A0A382QPX0_9ZZZZ</name>
<reference evidence="1" key="1">
    <citation type="submission" date="2018-05" db="EMBL/GenBank/DDBJ databases">
        <authorList>
            <person name="Lanie J.A."/>
            <person name="Ng W.-L."/>
            <person name="Kazmierczak K.M."/>
            <person name="Andrzejewski T.M."/>
            <person name="Davidsen T.M."/>
            <person name="Wayne K.J."/>
            <person name="Tettelin H."/>
            <person name="Glass J.I."/>
            <person name="Rusch D."/>
            <person name="Podicherti R."/>
            <person name="Tsui H.-C.T."/>
            <person name="Winkler M.E."/>
        </authorList>
    </citation>
    <scope>NUCLEOTIDE SEQUENCE</scope>
</reference>
<evidence type="ECO:0000313" key="1">
    <source>
        <dbReference type="EMBL" id="SVC87554.1"/>
    </source>
</evidence>
<evidence type="ECO:0008006" key="2">
    <source>
        <dbReference type="Google" id="ProtNLM"/>
    </source>
</evidence>
<organism evidence="1">
    <name type="scientific">marine metagenome</name>
    <dbReference type="NCBI Taxonomy" id="408172"/>
    <lineage>
        <taxon>unclassified sequences</taxon>
        <taxon>metagenomes</taxon>
        <taxon>ecological metagenomes</taxon>
    </lineage>
</organism>
<protein>
    <recommendedName>
        <fullName evidence="2">Tail tube protein</fullName>
    </recommendedName>
</protein>
<accession>A0A382QPX0</accession>
<sequence length="198" mass="21544">MATISDFKNNFRGGVRPNLFQILINAPVIGSMNLEFLGKSTSIPSSTVNKFEVDYRGRKLAVPGDRIFADWTVTILNDPEWVNRTRIEQWMNAITEHSQNISSITNSDVYGNAAVSQLSREGKVLRTYRIQDIFPTECAAIELGMGSNDTVEEFQVTFAVNNYTIDSNGVDGGATGSGIDISLSGRINIGGVSISGSI</sequence>
<dbReference type="AlphaFoldDB" id="A0A382QPX0"/>